<accession>A0A382Z340</accession>
<gene>
    <name evidence="1" type="ORF">METZ01_LOCUS442002</name>
</gene>
<evidence type="ECO:0000313" key="1">
    <source>
        <dbReference type="EMBL" id="SVD89148.1"/>
    </source>
</evidence>
<sequence>MDIQPKKSRLEEFIAKPHRALWKLSIPMMLG</sequence>
<dbReference type="AlphaFoldDB" id="A0A382Z340"/>
<name>A0A382Z340_9ZZZZ</name>
<organism evidence="1">
    <name type="scientific">marine metagenome</name>
    <dbReference type="NCBI Taxonomy" id="408172"/>
    <lineage>
        <taxon>unclassified sequences</taxon>
        <taxon>metagenomes</taxon>
        <taxon>ecological metagenomes</taxon>
    </lineage>
</organism>
<feature type="non-terminal residue" evidence="1">
    <location>
        <position position="31"/>
    </location>
</feature>
<proteinExistence type="predicted"/>
<reference evidence="1" key="1">
    <citation type="submission" date="2018-05" db="EMBL/GenBank/DDBJ databases">
        <authorList>
            <person name="Lanie J.A."/>
            <person name="Ng W.-L."/>
            <person name="Kazmierczak K.M."/>
            <person name="Andrzejewski T.M."/>
            <person name="Davidsen T.M."/>
            <person name="Wayne K.J."/>
            <person name="Tettelin H."/>
            <person name="Glass J.I."/>
            <person name="Rusch D."/>
            <person name="Podicherti R."/>
            <person name="Tsui H.-C.T."/>
            <person name="Winkler M.E."/>
        </authorList>
    </citation>
    <scope>NUCLEOTIDE SEQUENCE</scope>
</reference>
<dbReference type="EMBL" id="UINC01180116">
    <property type="protein sequence ID" value="SVD89148.1"/>
    <property type="molecule type" value="Genomic_DNA"/>
</dbReference>
<protein>
    <submittedName>
        <fullName evidence="1">Uncharacterized protein</fullName>
    </submittedName>
</protein>